<keyword evidence="2" id="KW-1185">Reference proteome</keyword>
<dbReference type="AlphaFoldDB" id="A0A420DZR1"/>
<protein>
    <recommendedName>
        <fullName evidence="3">DinB family protein</fullName>
    </recommendedName>
</protein>
<reference evidence="1 2" key="1">
    <citation type="submission" date="2018-09" db="EMBL/GenBank/DDBJ databases">
        <title>Genomic Encyclopedia of Archaeal and Bacterial Type Strains, Phase II (KMG-II): from individual species to whole genera.</title>
        <authorList>
            <person name="Goeker M."/>
        </authorList>
    </citation>
    <scope>NUCLEOTIDE SEQUENCE [LARGE SCALE GENOMIC DNA]</scope>
    <source>
        <strain evidence="1 2">DSM 16505</strain>
    </source>
</reference>
<comment type="caution">
    <text evidence="1">The sequence shown here is derived from an EMBL/GenBank/DDBJ whole genome shotgun (WGS) entry which is preliminary data.</text>
</comment>
<dbReference type="InterPro" id="IPR034660">
    <property type="entry name" value="DinB/YfiT-like"/>
</dbReference>
<dbReference type="SUPFAM" id="SSF109854">
    <property type="entry name" value="DinB/YfiT-like putative metalloenzymes"/>
    <property type="match status" value="1"/>
</dbReference>
<proteinExistence type="predicted"/>
<dbReference type="Gene3D" id="1.20.120.450">
    <property type="entry name" value="dinb family like domain"/>
    <property type="match status" value="1"/>
</dbReference>
<evidence type="ECO:0008006" key="3">
    <source>
        <dbReference type="Google" id="ProtNLM"/>
    </source>
</evidence>
<evidence type="ECO:0000313" key="2">
    <source>
        <dbReference type="Proteomes" id="UP000285780"/>
    </source>
</evidence>
<accession>A0A420DZR1</accession>
<gene>
    <name evidence="1" type="ORF">C8N26_1718</name>
</gene>
<name>A0A420DZR1_9FLAO</name>
<evidence type="ECO:0000313" key="1">
    <source>
        <dbReference type="EMBL" id="RKF03335.1"/>
    </source>
</evidence>
<organism evidence="1 2">
    <name type="scientific">Tenacibaculum lutimaris</name>
    <dbReference type="NCBI Taxonomy" id="285258"/>
    <lineage>
        <taxon>Bacteria</taxon>
        <taxon>Pseudomonadati</taxon>
        <taxon>Bacteroidota</taxon>
        <taxon>Flavobacteriia</taxon>
        <taxon>Flavobacteriales</taxon>
        <taxon>Flavobacteriaceae</taxon>
        <taxon>Tenacibaculum</taxon>
    </lineage>
</organism>
<dbReference type="Proteomes" id="UP000285780">
    <property type="component" value="Unassembled WGS sequence"/>
</dbReference>
<dbReference type="EMBL" id="RAQM01000009">
    <property type="protein sequence ID" value="RKF03335.1"/>
    <property type="molecule type" value="Genomic_DNA"/>
</dbReference>
<sequence>MQPKLRMTKKGTHRNNGAIGALLDEYEKSIAEFKEVIKDITSKELIQIVDSETKDEDCKSIQTIITHVVRAGYTYVIEIRKWLGEDIVYKEKEQLNSISEYNKALDTMFAYNEQLFKDYPNIKLEELNPNKKVYVRWGQKYDVEQLFEHAIVHILRHRRQVELFKEKISR</sequence>